<dbReference type="InterPro" id="IPR020055">
    <property type="entry name" value="Ribosomal_bL25_short"/>
</dbReference>
<evidence type="ECO:0000259" key="6">
    <source>
        <dbReference type="Pfam" id="PF01386"/>
    </source>
</evidence>
<dbReference type="PANTHER" id="PTHR33284">
    <property type="entry name" value="RIBOSOMAL PROTEIN L25/GLN-TRNA SYNTHETASE, ANTI-CODON-BINDING DOMAIN-CONTAINING PROTEIN"/>
    <property type="match status" value="1"/>
</dbReference>
<organism evidence="7 8">
    <name type="scientific">Vogesella indigofera</name>
    <name type="common">Pseudomonas indigofera</name>
    <dbReference type="NCBI Taxonomy" id="45465"/>
    <lineage>
        <taxon>Bacteria</taxon>
        <taxon>Pseudomonadati</taxon>
        <taxon>Pseudomonadota</taxon>
        <taxon>Betaproteobacteria</taxon>
        <taxon>Neisseriales</taxon>
        <taxon>Chromobacteriaceae</taxon>
        <taxon>Vogesella</taxon>
    </lineage>
</organism>
<dbReference type="EMBL" id="RBID01000004">
    <property type="protein sequence ID" value="RKQ62015.1"/>
    <property type="molecule type" value="Genomic_DNA"/>
</dbReference>
<dbReference type="InterPro" id="IPR029751">
    <property type="entry name" value="Ribosomal_L25_dom"/>
</dbReference>
<dbReference type="InterPro" id="IPR020930">
    <property type="entry name" value="Ribosomal_uL5_bac-type"/>
</dbReference>
<protein>
    <recommendedName>
        <fullName evidence="5">Large ribosomal subunit protein bL25</fullName>
    </recommendedName>
</protein>
<sequence>MAIEVIATKRVLEGTGASRRLRRAGQTPAVVYGAGKEAVSITLDHNTMYYALKTEAFHNEVLELVIDGQKEQVKVAAFQNHPFKQLVLHIDFARV</sequence>
<dbReference type="InterPro" id="IPR011035">
    <property type="entry name" value="Ribosomal_bL25/Gln-tRNA_synth"/>
</dbReference>
<evidence type="ECO:0000256" key="3">
    <source>
        <dbReference type="ARBA" id="ARBA00022980"/>
    </source>
</evidence>
<evidence type="ECO:0000256" key="2">
    <source>
        <dbReference type="ARBA" id="ARBA00022884"/>
    </source>
</evidence>
<comment type="similarity">
    <text evidence="5">Belongs to the bacterial ribosomal protein bL25 family.</text>
</comment>
<keyword evidence="4 5" id="KW-0687">Ribonucleoprotein</keyword>
<evidence type="ECO:0000313" key="8">
    <source>
        <dbReference type="Proteomes" id="UP000279384"/>
    </source>
</evidence>
<name>A0A495BK18_VOGIN</name>
<dbReference type="GO" id="GO:0006412">
    <property type="term" value="P:translation"/>
    <property type="evidence" value="ECO:0007669"/>
    <property type="project" value="UniProtKB-UniRule"/>
</dbReference>
<comment type="caution">
    <text evidence="7">The sequence shown here is derived from an EMBL/GenBank/DDBJ whole genome shotgun (WGS) entry which is preliminary data.</text>
</comment>
<dbReference type="GO" id="GO:0022625">
    <property type="term" value="C:cytosolic large ribosomal subunit"/>
    <property type="evidence" value="ECO:0007669"/>
    <property type="project" value="TreeGrafter"/>
</dbReference>
<evidence type="ECO:0000256" key="1">
    <source>
        <dbReference type="ARBA" id="ARBA00022730"/>
    </source>
</evidence>
<keyword evidence="2 5" id="KW-0694">RNA-binding</keyword>
<dbReference type="Proteomes" id="UP000279384">
    <property type="component" value="Unassembled WGS sequence"/>
</dbReference>
<dbReference type="SUPFAM" id="SSF50715">
    <property type="entry name" value="Ribosomal protein L25-like"/>
    <property type="match status" value="1"/>
</dbReference>
<dbReference type="InterPro" id="IPR020056">
    <property type="entry name" value="Rbsml_bL25/Gln-tRNA_synth_N"/>
</dbReference>
<dbReference type="GO" id="GO:0003735">
    <property type="term" value="F:structural constituent of ribosome"/>
    <property type="evidence" value="ECO:0007669"/>
    <property type="project" value="InterPro"/>
</dbReference>
<reference evidence="7 8" key="1">
    <citation type="submission" date="2018-10" db="EMBL/GenBank/DDBJ databases">
        <title>Genomic Encyclopedia of Type Strains, Phase IV (KMG-IV): sequencing the most valuable type-strain genomes for metagenomic binning, comparative biology and taxonomic classification.</title>
        <authorList>
            <person name="Goeker M."/>
        </authorList>
    </citation>
    <scope>NUCLEOTIDE SEQUENCE [LARGE SCALE GENOMIC DNA]</scope>
    <source>
        <strain evidence="7 8">DSM 3303</strain>
    </source>
</reference>
<dbReference type="RefSeq" id="WP_047967957.1">
    <property type="nucleotide sequence ID" value="NZ_JAQQKZ010000002.1"/>
</dbReference>
<keyword evidence="3 5" id="KW-0689">Ribosomal protein</keyword>
<dbReference type="NCBIfam" id="NF004612">
    <property type="entry name" value="PRK05943.1"/>
    <property type="match status" value="1"/>
</dbReference>
<dbReference type="AlphaFoldDB" id="A0A495BK18"/>
<dbReference type="PANTHER" id="PTHR33284:SF1">
    <property type="entry name" value="RIBOSOMAL PROTEIN L25_GLN-TRNA SYNTHETASE, ANTI-CODON-BINDING DOMAIN-CONTAINING PROTEIN"/>
    <property type="match status" value="1"/>
</dbReference>
<keyword evidence="1 5" id="KW-0699">rRNA-binding</keyword>
<comment type="subunit">
    <text evidence="5">Part of the 50S ribosomal subunit; part of the 5S rRNA/L5/L18/L25 subcomplex. Contacts the 5S rRNA. Binds to the 5S rRNA independently of L5 and L18.</text>
</comment>
<evidence type="ECO:0000313" key="7">
    <source>
        <dbReference type="EMBL" id="RKQ62015.1"/>
    </source>
</evidence>
<evidence type="ECO:0000256" key="5">
    <source>
        <dbReference type="HAMAP-Rule" id="MF_01336"/>
    </source>
</evidence>
<feature type="domain" description="Large ribosomal subunit protein bL25 L25" evidence="6">
    <location>
        <begin position="7"/>
        <end position="92"/>
    </location>
</feature>
<evidence type="ECO:0000256" key="4">
    <source>
        <dbReference type="ARBA" id="ARBA00023274"/>
    </source>
</evidence>
<dbReference type="CDD" id="cd00495">
    <property type="entry name" value="Ribosomal_L25_TL5_CTC"/>
    <property type="match status" value="1"/>
</dbReference>
<gene>
    <name evidence="5" type="primary">rplY</name>
    <name evidence="7" type="ORF">C8E02_0353</name>
</gene>
<dbReference type="Gene3D" id="2.40.240.10">
    <property type="entry name" value="Ribosomal Protein L25, Chain P"/>
    <property type="match status" value="1"/>
</dbReference>
<dbReference type="GO" id="GO:0008097">
    <property type="term" value="F:5S rRNA binding"/>
    <property type="evidence" value="ECO:0007669"/>
    <property type="project" value="InterPro"/>
</dbReference>
<dbReference type="FunFam" id="2.40.240.10:FF:000002">
    <property type="entry name" value="50S ribosomal protein L25"/>
    <property type="match status" value="1"/>
</dbReference>
<proteinExistence type="inferred from homology"/>
<comment type="function">
    <text evidence="5">This is one of the proteins that binds to the 5S RNA in the ribosome where it forms part of the central protuberance.</text>
</comment>
<dbReference type="HAMAP" id="MF_01336">
    <property type="entry name" value="Ribosomal_bL25"/>
    <property type="match status" value="1"/>
</dbReference>
<accession>A0A495BK18</accession>
<dbReference type="Pfam" id="PF01386">
    <property type="entry name" value="Ribosomal_L25p"/>
    <property type="match status" value="1"/>
</dbReference>